<dbReference type="InterPro" id="IPR001867">
    <property type="entry name" value="OmpR/PhoB-type_DNA-bd"/>
</dbReference>
<dbReference type="Gene3D" id="3.40.50.2300">
    <property type="match status" value="1"/>
</dbReference>
<dbReference type="HOGENOM" id="CLU_000445_30_4_9"/>
<keyword evidence="5 9" id="KW-0238">DNA-binding</keyword>
<feature type="modified residue" description="4-aspartylphosphate" evidence="8">
    <location>
        <position position="52"/>
    </location>
</feature>
<evidence type="ECO:0000256" key="2">
    <source>
        <dbReference type="ARBA" id="ARBA00022606"/>
    </source>
</evidence>
<protein>
    <recommendedName>
        <fullName evidence="7">Response regulator SaeR</fullName>
    </recommendedName>
</protein>
<dbReference type="SMART" id="SM00862">
    <property type="entry name" value="Trans_reg_C"/>
    <property type="match status" value="1"/>
</dbReference>
<dbReference type="PATRIC" id="fig|176280.10.peg.111"/>
<dbReference type="AlphaFoldDB" id="A0A0H2VFU7"/>
<dbReference type="InterPro" id="IPR039420">
    <property type="entry name" value="WalR-like"/>
</dbReference>
<dbReference type="GO" id="GO:0005829">
    <property type="term" value="C:cytosol"/>
    <property type="evidence" value="ECO:0007669"/>
    <property type="project" value="TreeGrafter"/>
</dbReference>
<evidence type="ECO:0000259" key="10">
    <source>
        <dbReference type="PROSITE" id="PS50110"/>
    </source>
</evidence>
<feature type="domain" description="Response regulatory" evidence="10">
    <location>
        <begin position="4"/>
        <end position="115"/>
    </location>
</feature>
<evidence type="ECO:0000256" key="9">
    <source>
        <dbReference type="PROSITE-ProRule" id="PRU01091"/>
    </source>
</evidence>
<evidence type="ECO:0000313" key="12">
    <source>
        <dbReference type="EMBL" id="AAO03717.1"/>
    </source>
</evidence>
<dbReference type="PROSITE" id="PS51755">
    <property type="entry name" value="OMPR_PHOB"/>
    <property type="match status" value="1"/>
</dbReference>
<evidence type="ECO:0000256" key="7">
    <source>
        <dbReference type="ARBA" id="ARBA00040348"/>
    </source>
</evidence>
<accession>A0A0H2VFU7</accession>
<keyword evidence="4" id="KW-0805">Transcription regulation</keyword>
<dbReference type="InterPro" id="IPR036388">
    <property type="entry name" value="WH-like_DNA-bd_sf"/>
</dbReference>
<dbReference type="GO" id="GO:0032993">
    <property type="term" value="C:protein-DNA complex"/>
    <property type="evidence" value="ECO:0007669"/>
    <property type="project" value="TreeGrafter"/>
</dbReference>
<evidence type="ECO:0000256" key="5">
    <source>
        <dbReference type="ARBA" id="ARBA00023125"/>
    </source>
</evidence>
<evidence type="ECO:0000313" key="13">
    <source>
        <dbReference type="Proteomes" id="UP000001411"/>
    </source>
</evidence>
<keyword evidence="2" id="KW-0716">Sensory transduction</keyword>
<organism evidence="12 13">
    <name type="scientific">Staphylococcus epidermidis (strain ATCC 12228 / FDA PCI 1200)</name>
    <dbReference type="NCBI Taxonomy" id="176280"/>
    <lineage>
        <taxon>Bacteria</taxon>
        <taxon>Bacillati</taxon>
        <taxon>Bacillota</taxon>
        <taxon>Bacilli</taxon>
        <taxon>Bacillales</taxon>
        <taxon>Staphylococcaceae</taxon>
        <taxon>Staphylococcus</taxon>
    </lineage>
</organism>
<sequence>MMYNIMIVDDEEKIVSFIEESLYLEGFNTIVAYNGRDVLKQIDDKIDLIILDIKMPYIDGFEVAQSLKESNIPIIFLTAKDNLDTRLKCFSLGAKDYLPKPFYMEELIIRIKNVLNQSHSQSLTPNIKKTKELIIYYDTYRIDVNNMTIDITKKEFEIIKLLSLNPQYYFSKEQIYDSINLNKTGNTQVVAEHIRKIRKKLSCYSRFEYIDTKWGVGYKWLE</sequence>
<dbReference type="InterPro" id="IPR011006">
    <property type="entry name" value="CheY-like_superfamily"/>
</dbReference>
<evidence type="ECO:0000256" key="1">
    <source>
        <dbReference type="ARBA" id="ARBA00022553"/>
    </source>
</evidence>
<dbReference type="GO" id="GO:0006355">
    <property type="term" value="P:regulation of DNA-templated transcription"/>
    <property type="evidence" value="ECO:0007669"/>
    <property type="project" value="InterPro"/>
</dbReference>
<evidence type="ECO:0000256" key="6">
    <source>
        <dbReference type="ARBA" id="ARBA00023163"/>
    </source>
</evidence>
<evidence type="ECO:0000256" key="3">
    <source>
        <dbReference type="ARBA" id="ARBA00023012"/>
    </source>
</evidence>
<reference evidence="12 13" key="1">
    <citation type="journal article" date="2003" name="Mol. Microbiol.">
        <title>Genome-based analysis of virulence genes in a non-biofilm-forming Staphylococcus epidermidis strain (ATCC 12228).</title>
        <authorList>
            <person name="Zhang Y.Q."/>
            <person name="Ren S.X."/>
            <person name="Li H.L."/>
            <person name="Wang Y.X."/>
            <person name="Fu G."/>
            <person name="Yang J."/>
            <person name="Qin Z.Q."/>
            <person name="Miao Y.G."/>
            <person name="Wang W.Y."/>
            <person name="Chen R.S."/>
            <person name="Shen Y."/>
            <person name="Chen Z."/>
            <person name="Yuan Z.H."/>
            <person name="Zhao G.P."/>
            <person name="Qu D."/>
            <person name="Danchin A."/>
            <person name="Wen Y.M."/>
        </authorList>
    </citation>
    <scope>NUCLEOTIDE SEQUENCE [LARGE SCALE GENOMIC DNA]</scope>
    <source>
        <strain evidence="13">ATCC 12228 / FDA PCI 1200</strain>
    </source>
</reference>
<dbReference type="GO" id="GO:0000156">
    <property type="term" value="F:phosphorelay response regulator activity"/>
    <property type="evidence" value="ECO:0007669"/>
    <property type="project" value="TreeGrafter"/>
</dbReference>
<dbReference type="PROSITE" id="PS50110">
    <property type="entry name" value="RESPONSE_REGULATORY"/>
    <property type="match status" value="1"/>
</dbReference>
<dbReference type="Pfam" id="PF00072">
    <property type="entry name" value="Response_reg"/>
    <property type="match status" value="1"/>
</dbReference>
<name>A0A0H2VFU7_STAES</name>
<dbReference type="KEGG" id="sep:SE_0120"/>
<keyword evidence="1 8" id="KW-0597">Phosphoprotein</keyword>
<dbReference type="eggNOG" id="COG0745">
    <property type="taxonomic scope" value="Bacteria"/>
</dbReference>
<evidence type="ECO:0000256" key="8">
    <source>
        <dbReference type="PROSITE-ProRule" id="PRU00169"/>
    </source>
</evidence>
<keyword evidence="6" id="KW-0804">Transcription</keyword>
<gene>
    <name evidence="12" type="ordered locus">SE_0120</name>
</gene>
<dbReference type="CDD" id="cd00383">
    <property type="entry name" value="trans_reg_C"/>
    <property type="match status" value="1"/>
</dbReference>
<dbReference type="Proteomes" id="UP000001411">
    <property type="component" value="Chromosome"/>
</dbReference>
<dbReference type="SUPFAM" id="SSF52172">
    <property type="entry name" value="CheY-like"/>
    <property type="match status" value="1"/>
</dbReference>
<feature type="DNA-binding region" description="OmpR/PhoB-type" evidence="9">
    <location>
        <begin position="125"/>
        <end position="222"/>
    </location>
</feature>
<dbReference type="Pfam" id="PF00486">
    <property type="entry name" value="Trans_reg_C"/>
    <property type="match status" value="1"/>
</dbReference>
<evidence type="ECO:0000256" key="4">
    <source>
        <dbReference type="ARBA" id="ARBA00023015"/>
    </source>
</evidence>
<dbReference type="GO" id="GO:0000976">
    <property type="term" value="F:transcription cis-regulatory region binding"/>
    <property type="evidence" value="ECO:0007669"/>
    <property type="project" value="TreeGrafter"/>
</dbReference>
<dbReference type="SMART" id="SM00448">
    <property type="entry name" value="REC"/>
    <property type="match status" value="1"/>
</dbReference>
<dbReference type="PANTHER" id="PTHR48111:SF2">
    <property type="entry name" value="RESPONSE REGULATOR SAER"/>
    <property type="match status" value="1"/>
</dbReference>
<dbReference type="OrthoDB" id="9790442at2"/>
<proteinExistence type="predicted"/>
<dbReference type="InterPro" id="IPR001789">
    <property type="entry name" value="Sig_transdc_resp-reg_receiver"/>
</dbReference>
<keyword evidence="3" id="KW-0902">Two-component regulatory system</keyword>
<dbReference type="EMBL" id="AE015929">
    <property type="protein sequence ID" value="AAO03717.1"/>
    <property type="molecule type" value="Genomic_DNA"/>
</dbReference>
<feature type="domain" description="OmpR/PhoB-type" evidence="11">
    <location>
        <begin position="125"/>
        <end position="222"/>
    </location>
</feature>
<dbReference type="Gene3D" id="1.10.10.10">
    <property type="entry name" value="Winged helix-like DNA-binding domain superfamily/Winged helix DNA-binding domain"/>
    <property type="match status" value="1"/>
</dbReference>
<dbReference type="PANTHER" id="PTHR48111">
    <property type="entry name" value="REGULATOR OF RPOS"/>
    <property type="match status" value="1"/>
</dbReference>
<evidence type="ECO:0000259" key="11">
    <source>
        <dbReference type="PROSITE" id="PS51755"/>
    </source>
</evidence>